<sequence length="498" mass="57313">MSCMVCIEDFTKQPYRKQAKCPYCEISVCVKCTQTYLLGTHEDPHCLGCRRGWTREVMDTILLTTWINGDYKKHRENILIDRERSRLPAAQIIVERRKEADEREPIRIKLSDEIHALEIQIGTLRNKYYHECRRIETLRAGLEFVEGKTATKNPEERRVFVMPCPAISCRGFLSQGYKCGICDVHVCSECREVKGTVRDAPHTCNPDTVATVQRLKKECRGCPECGTNIFKIEGCDQMFCTHCNTPFSWTTGRKIVTGAIHNPHYFEYLRTANGGVMPRAPGDIPCLANLPNAWSFERDVTRKFPGAKVYCDLLYQGLNRITHIEHVEIPRMTVHAEDQDNTESNVQYLTGIIDQKRWKQLLQMKEKRCNKKDEIRIRYEAFIGVCIDVYGRVMAVVRGTIILPTGDMVKNACKEACEQLRALCKIFNEGLMEISKRYKCQVLQITEEMKIISKKYDACRLRHKKGDDTTTLASEEQDQEDFDIGQPVYNQVVPTTPS</sequence>
<proteinExistence type="predicted"/>
<dbReference type="AlphaFoldDB" id="A0A6C0HE63"/>
<accession>A0A6C0HE63</accession>
<evidence type="ECO:0000313" key="1">
    <source>
        <dbReference type="EMBL" id="QHT78888.1"/>
    </source>
</evidence>
<dbReference type="SUPFAM" id="SSF57850">
    <property type="entry name" value="RING/U-box"/>
    <property type="match status" value="1"/>
</dbReference>
<organism evidence="1">
    <name type="scientific">viral metagenome</name>
    <dbReference type="NCBI Taxonomy" id="1070528"/>
    <lineage>
        <taxon>unclassified sequences</taxon>
        <taxon>metagenomes</taxon>
        <taxon>organismal metagenomes</taxon>
    </lineage>
</organism>
<reference evidence="1" key="1">
    <citation type="journal article" date="2020" name="Nature">
        <title>Giant virus diversity and host interactions through global metagenomics.</title>
        <authorList>
            <person name="Schulz F."/>
            <person name="Roux S."/>
            <person name="Paez-Espino D."/>
            <person name="Jungbluth S."/>
            <person name="Walsh D.A."/>
            <person name="Denef V.J."/>
            <person name="McMahon K.D."/>
            <person name="Konstantinidis K.T."/>
            <person name="Eloe-Fadrosh E.A."/>
            <person name="Kyrpides N.C."/>
            <person name="Woyke T."/>
        </authorList>
    </citation>
    <scope>NUCLEOTIDE SEQUENCE</scope>
    <source>
        <strain evidence="1">GVMAG-M-3300023179-97</strain>
    </source>
</reference>
<dbReference type="EMBL" id="MN739942">
    <property type="protein sequence ID" value="QHT78888.1"/>
    <property type="molecule type" value="Genomic_DNA"/>
</dbReference>
<name>A0A6C0HE63_9ZZZZ</name>
<protein>
    <recommendedName>
        <fullName evidence="2">RING-type domain-containing protein</fullName>
    </recommendedName>
</protein>
<evidence type="ECO:0008006" key="2">
    <source>
        <dbReference type="Google" id="ProtNLM"/>
    </source>
</evidence>
<dbReference type="Gene3D" id="1.20.120.1750">
    <property type="match status" value="1"/>
</dbReference>